<evidence type="ECO:0000256" key="1">
    <source>
        <dbReference type="SAM" id="MobiDB-lite"/>
    </source>
</evidence>
<sequence>MELPETPPWEAAEQRRQAMLEKYNEYRSIIEAMTDEQKEAISALFGGQRAPMRSPMHGYGRPPVHPGMMPRGPMPGAPMPGAAEPEAAPQAETQPAG</sequence>
<gene>
    <name evidence="2" type="ORF">F2Q65_15075</name>
</gene>
<dbReference type="EMBL" id="VWXX01000030">
    <property type="protein sequence ID" value="KAA6183645.1"/>
    <property type="molecule type" value="Genomic_DNA"/>
</dbReference>
<name>A0A5M8FMG1_9GAMM</name>
<feature type="compositionally biased region" description="Low complexity" evidence="1">
    <location>
        <begin position="60"/>
        <end position="71"/>
    </location>
</feature>
<dbReference type="AlphaFoldDB" id="A0A5M8FMG1"/>
<protein>
    <submittedName>
        <fullName evidence="2">Uncharacterized protein</fullName>
    </submittedName>
</protein>
<proteinExistence type="predicted"/>
<evidence type="ECO:0000313" key="2">
    <source>
        <dbReference type="EMBL" id="KAA6183645.1"/>
    </source>
</evidence>
<dbReference type="OrthoDB" id="5772823at2"/>
<comment type="caution">
    <text evidence="2">The sequence shown here is derived from an EMBL/GenBank/DDBJ whole genome shotgun (WGS) entry which is preliminary data.</text>
</comment>
<reference evidence="2 3" key="1">
    <citation type="submission" date="2019-09" db="EMBL/GenBank/DDBJ databases">
        <title>Whole-genome sequence of the purple sulfur bacterium Thiohalocapsa marina DSM 19078.</title>
        <authorList>
            <person name="Kyndt J.A."/>
            <person name="Meyer T.E."/>
        </authorList>
    </citation>
    <scope>NUCLEOTIDE SEQUENCE [LARGE SCALE GENOMIC DNA]</scope>
    <source>
        <strain evidence="2 3">DSM 19078</strain>
    </source>
</reference>
<evidence type="ECO:0000313" key="3">
    <source>
        <dbReference type="Proteomes" id="UP000322981"/>
    </source>
</evidence>
<organism evidence="2 3">
    <name type="scientific">Thiohalocapsa marina</name>
    <dbReference type="NCBI Taxonomy" id="424902"/>
    <lineage>
        <taxon>Bacteria</taxon>
        <taxon>Pseudomonadati</taxon>
        <taxon>Pseudomonadota</taxon>
        <taxon>Gammaproteobacteria</taxon>
        <taxon>Chromatiales</taxon>
        <taxon>Chromatiaceae</taxon>
        <taxon>Thiohalocapsa</taxon>
    </lineage>
</organism>
<keyword evidence="3" id="KW-1185">Reference proteome</keyword>
<feature type="compositionally biased region" description="Low complexity" evidence="1">
    <location>
        <begin position="79"/>
        <end position="97"/>
    </location>
</feature>
<dbReference type="Proteomes" id="UP000322981">
    <property type="component" value="Unassembled WGS sequence"/>
</dbReference>
<feature type="region of interest" description="Disordered" evidence="1">
    <location>
        <begin position="47"/>
        <end position="97"/>
    </location>
</feature>
<accession>A0A5M8FMG1</accession>